<sequence length="343" mass="36325">MFTVALGVTLLAVVGPASVAQQNATTSHLLRAMTGELRVGVQVDIGKFDVLDATRIRETGFEFVRLGVWTDSLRSSAYRQQVEVAFAHAKAANLGVLMTVRALHAFETLPVDPILRAAVLLDLGTKFGREVAVLTQTHASQLLAVEIWNEPDLAKYWPLIDVEATLPVFVGAACAQMLNSQVPVLGLGFSRPPSKGSMPDKLLAQIMRRAPGCLGGVSYHAYGMTGEQIAAVSADVRERYGLPVAITEWGIPSIPATGGNGGQAAKVGTFLAAVRGTGVPLVSIYEWKDSPTGFDQAQRNYGLVTVNGTAKASLDAAGAELPRIKNPIDRPSPSSEGAARRSP</sequence>
<evidence type="ECO:0000256" key="2">
    <source>
        <dbReference type="SAM" id="SignalP"/>
    </source>
</evidence>
<dbReference type="EMBL" id="QTPM01000082">
    <property type="protein sequence ID" value="RQY79882.1"/>
    <property type="molecule type" value="Genomic_DNA"/>
</dbReference>
<keyword evidence="4" id="KW-1185">Reference proteome</keyword>
<feature type="region of interest" description="Disordered" evidence="1">
    <location>
        <begin position="318"/>
        <end position="343"/>
    </location>
</feature>
<name>A0ABX9YDB0_9BURK</name>
<evidence type="ECO:0000313" key="3">
    <source>
        <dbReference type="EMBL" id="RQY79882.1"/>
    </source>
</evidence>
<dbReference type="InterPro" id="IPR017853">
    <property type="entry name" value="GH"/>
</dbReference>
<evidence type="ECO:0000313" key="4">
    <source>
        <dbReference type="Proteomes" id="UP000281098"/>
    </source>
</evidence>
<reference evidence="3 4" key="1">
    <citation type="submission" date="2018-08" db="EMBL/GenBank/DDBJ databases">
        <title>Comparative analysis of Burkholderia isolates from Puerto Rico.</title>
        <authorList>
            <person name="Hall C."/>
            <person name="Sahl J."/>
            <person name="Wagner D."/>
        </authorList>
    </citation>
    <scope>NUCLEOTIDE SEQUENCE [LARGE SCALE GENOMIC DNA]</scope>
    <source>
        <strain evidence="3 4">Bp8966</strain>
    </source>
</reference>
<feature type="chain" id="PRO_5046996179" description="Glycoside hydrolase family 5 domain-containing protein" evidence="2">
    <location>
        <begin position="20"/>
        <end position="343"/>
    </location>
</feature>
<protein>
    <recommendedName>
        <fullName evidence="5">Glycoside hydrolase family 5 domain-containing protein</fullName>
    </recommendedName>
</protein>
<accession>A0ABX9YDB0</accession>
<dbReference type="SUPFAM" id="SSF51445">
    <property type="entry name" value="(Trans)glycosidases"/>
    <property type="match status" value="1"/>
</dbReference>
<feature type="signal peptide" evidence="2">
    <location>
        <begin position="1"/>
        <end position="19"/>
    </location>
</feature>
<evidence type="ECO:0008006" key="5">
    <source>
        <dbReference type="Google" id="ProtNLM"/>
    </source>
</evidence>
<gene>
    <name evidence="3" type="ORF">DF017_34525</name>
</gene>
<dbReference type="Gene3D" id="3.20.20.80">
    <property type="entry name" value="Glycosidases"/>
    <property type="match status" value="1"/>
</dbReference>
<organism evidence="3 4">
    <name type="scientific">Burkholderia stagnalis</name>
    <dbReference type="NCBI Taxonomy" id="1503054"/>
    <lineage>
        <taxon>Bacteria</taxon>
        <taxon>Pseudomonadati</taxon>
        <taxon>Pseudomonadota</taxon>
        <taxon>Betaproteobacteria</taxon>
        <taxon>Burkholderiales</taxon>
        <taxon>Burkholderiaceae</taxon>
        <taxon>Burkholderia</taxon>
        <taxon>Burkholderia cepacia complex</taxon>
    </lineage>
</organism>
<comment type="caution">
    <text evidence="3">The sequence shown here is derived from an EMBL/GenBank/DDBJ whole genome shotgun (WGS) entry which is preliminary data.</text>
</comment>
<keyword evidence="2" id="KW-0732">Signal</keyword>
<dbReference type="Proteomes" id="UP000281098">
    <property type="component" value="Unassembled WGS sequence"/>
</dbReference>
<proteinExistence type="predicted"/>
<evidence type="ECO:0000256" key="1">
    <source>
        <dbReference type="SAM" id="MobiDB-lite"/>
    </source>
</evidence>